<keyword evidence="3" id="KW-1185">Reference proteome</keyword>
<feature type="region of interest" description="Disordered" evidence="1">
    <location>
        <begin position="38"/>
        <end position="74"/>
    </location>
</feature>
<dbReference type="Proteomes" id="UP001152622">
    <property type="component" value="Chromosome 2"/>
</dbReference>
<comment type="caution">
    <text evidence="2">The sequence shown here is derived from an EMBL/GenBank/DDBJ whole genome shotgun (WGS) entry which is preliminary data.</text>
</comment>
<evidence type="ECO:0000313" key="2">
    <source>
        <dbReference type="EMBL" id="KAJ8374296.1"/>
    </source>
</evidence>
<name>A0A9Q1J8F6_SYNKA</name>
<dbReference type="EMBL" id="JAINUF010000002">
    <property type="protein sequence ID" value="KAJ8374296.1"/>
    <property type="molecule type" value="Genomic_DNA"/>
</dbReference>
<evidence type="ECO:0000313" key="3">
    <source>
        <dbReference type="Proteomes" id="UP001152622"/>
    </source>
</evidence>
<accession>A0A9Q1J8F6</accession>
<sequence length="74" mass="8102">MYHVIPSHDAPVHPGQMCHMRRGLRIRFYSSSAVGDAHGAQALPNADPGPALRVQRGQLHAAQSQHTSLENRIV</sequence>
<organism evidence="2 3">
    <name type="scientific">Synaphobranchus kaupii</name>
    <name type="common">Kaup's arrowtooth eel</name>
    <dbReference type="NCBI Taxonomy" id="118154"/>
    <lineage>
        <taxon>Eukaryota</taxon>
        <taxon>Metazoa</taxon>
        <taxon>Chordata</taxon>
        <taxon>Craniata</taxon>
        <taxon>Vertebrata</taxon>
        <taxon>Euteleostomi</taxon>
        <taxon>Actinopterygii</taxon>
        <taxon>Neopterygii</taxon>
        <taxon>Teleostei</taxon>
        <taxon>Anguilliformes</taxon>
        <taxon>Synaphobranchidae</taxon>
        <taxon>Synaphobranchus</taxon>
    </lineage>
</organism>
<feature type="compositionally biased region" description="Polar residues" evidence="1">
    <location>
        <begin position="61"/>
        <end position="74"/>
    </location>
</feature>
<dbReference type="AlphaFoldDB" id="A0A9Q1J8F6"/>
<gene>
    <name evidence="2" type="ORF">SKAU_G00048760</name>
</gene>
<reference evidence="2" key="1">
    <citation type="journal article" date="2023" name="Science">
        <title>Genome structures resolve the early diversification of teleost fishes.</title>
        <authorList>
            <person name="Parey E."/>
            <person name="Louis A."/>
            <person name="Montfort J."/>
            <person name="Bouchez O."/>
            <person name="Roques C."/>
            <person name="Iampietro C."/>
            <person name="Lluch J."/>
            <person name="Castinel A."/>
            <person name="Donnadieu C."/>
            <person name="Desvignes T."/>
            <person name="Floi Bucao C."/>
            <person name="Jouanno E."/>
            <person name="Wen M."/>
            <person name="Mejri S."/>
            <person name="Dirks R."/>
            <person name="Jansen H."/>
            <person name="Henkel C."/>
            <person name="Chen W.J."/>
            <person name="Zahm M."/>
            <person name="Cabau C."/>
            <person name="Klopp C."/>
            <person name="Thompson A.W."/>
            <person name="Robinson-Rechavi M."/>
            <person name="Braasch I."/>
            <person name="Lecointre G."/>
            <person name="Bobe J."/>
            <person name="Postlethwait J.H."/>
            <person name="Berthelot C."/>
            <person name="Roest Crollius H."/>
            <person name="Guiguen Y."/>
        </authorList>
    </citation>
    <scope>NUCLEOTIDE SEQUENCE</scope>
    <source>
        <strain evidence="2">WJC10195</strain>
    </source>
</reference>
<protein>
    <submittedName>
        <fullName evidence="2">Uncharacterized protein</fullName>
    </submittedName>
</protein>
<proteinExistence type="predicted"/>
<evidence type="ECO:0000256" key="1">
    <source>
        <dbReference type="SAM" id="MobiDB-lite"/>
    </source>
</evidence>